<gene>
    <name evidence="2" type="ORF">MmiHf6_12970</name>
</gene>
<accession>A0AA96V2M4</accession>
<keyword evidence="1" id="KW-1133">Transmembrane helix</keyword>
<organism evidence="2 3">
    <name type="scientific">Methanimicrococcus hongohii</name>
    <dbReference type="NCBI Taxonomy" id="3028295"/>
    <lineage>
        <taxon>Archaea</taxon>
        <taxon>Methanobacteriati</taxon>
        <taxon>Methanobacteriota</taxon>
        <taxon>Stenosarchaea group</taxon>
        <taxon>Methanomicrobia</taxon>
        <taxon>Methanosarcinales</taxon>
        <taxon>Methanosarcinaceae</taxon>
        <taxon>Methanimicrococcus</taxon>
    </lineage>
</organism>
<name>A0AA96V2M4_9EURY</name>
<keyword evidence="1" id="KW-0472">Membrane</keyword>
<evidence type="ECO:0000313" key="3">
    <source>
        <dbReference type="Proteomes" id="UP001302978"/>
    </source>
</evidence>
<dbReference type="KEGG" id="mehf:MmiHf6_12970"/>
<sequence length="283" mass="32310">MKLEYKVIILSVLVGVLFIAAELFSRFVAADPETADFTEMLKFLFEPMTTNEGLFLNLVILLLCFVFGVLLARLINQVLKAKGVAKQTDIEKNMILDAVPEIVIYMTNEYKIKWVSRSFYTETNLTESDIVGNSIKELGDRLFPSETINVMFEEFLEKKDIASEIKSLKGKYWQVISNVAKNDDGEVTGYVLLAIDITANKRDEEMKRISYERLEANIEQFATVIDNIRNPLSSVVLLAETSRDPYASEKIIIQCDEIEEVIAKLDEGWANSEEIRNFLKKHL</sequence>
<evidence type="ECO:0008006" key="4">
    <source>
        <dbReference type="Google" id="ProtNLM"/>
    </source>
</evidence>
<dbReference type="GeneID" id="85195882"/>
<evidence type="ECO:0000256" key="1">
    <source>
        <dbReference type="SAM" id="Phobius"/>
    </source>
</evidence>
<dbReference type="RefSeq" id="WP_316557146.1">
    <property type="nucleotide sequence ID" value="NZ_CP131059.1"/>
</dbReference>
<evidence type="ECO:0000313" key="2">
    <source>
        <dbReference type="EMBL" id="WNY23973.1"/>
    </source>
</evidence>
<reference evidence="2 3" key="1">
    <citation type="submission" date="2023-07" db="EMBL/GenBank/DDBJ databases">
        <title>Closed genoem sequence of Methanomicrococcus sp. Hf6.</title>
        <authorList>
            <person name="Poehlein A."/>
            <person name="Protasov E."/>
            <person name="Platt K."/>
            <person name="Reeh H."/>
            <person name="Daniel R."/>
            <person name="Brune A."/>
        </authorList>
    </citation>
    <scope>NUCLEOTIDE SEQUENCE [LARGE SCALE GENOMIC DNA]</scope>
    <source>
        <strain evidence="2 3">Hf6</strain>
    </source>
</reference>
<protein>
    <recommendedName>
        <fullName evidence="4">PAS domain S-box protein</fullName>
    </recommendedName>
</protein>
<dbReference type="InterPro" id="IPR035965">
    <property type="entry name" value="PAS-like_dom_sf"/>
</dbReference>
<proteinExistence type="predicted"/>
<dbReference type="SUPFAM" id="SSF55785">
    <property type="entry name" value="PYP-like sensor domain (PAS domain)"/>
    <property type="match status" value="1"/>
</dbReference>
<keyword evidence="3" id="KW-1185">Reference proteome</keyword>
<dbReference type="Gene3D" id="3.30.450.20">
    <property type="entry name" value="PAS domain"/>
    <property type="match status" value="1"/>
</dbReference>
<dbReference type="EMBL" id="CP131059">
    <property type="protein sequence ID" value="WNY23973.1"/>
    <property type="molecule type" value="Genomic_DNA"/>
</dbReference>
<keyword evidence="1" id="KW-0812">Transmembrane</keyword>
<feature type="transmembrane region" description="Helical" evidence="1">
    <location>
        <begin position="54"/>
        <end position="72"/>
    </location>
</feature>
<dbReference type="AlphaFoldDB" id="A0AA96V2M4"/>
<dbReference type="Proteomes" id="UP001302978">
    <property type="component" value="Chromosome"/>
</dbReference>